<dbReference type="Pfam" id="PF03372">
    <property type="entry name" value="Exo_endo_phos"/>
    <property type="match status" value="1"/>
</dbReference>
<name>A0A8X7RAT1_BRACI</name>
<comment type="caution">
    <text evidence="2">The sequence shown here is derived from an EMBL/GenBank/DDBJ whole genome shotgun (WGS) entry which is preliminary data.</text>
</comment>
<dbReference type="PANTHER" id="PTHR33710:SF77">
    <property type="entry name" value="DNASE I-LIKE SUPERFAMILY PROTEIN"/>
    <property type="match status" value="1"/>
</dbReference>
<accession>A0A8X7RAT1</accession>
<dbReference type="GO" id="GO:0003824">
    <property type="term" value="F:catalytic activity"/>
    <property type="evidence" value="ECO:0007669"/>
    <property type="project" value="InterPro"/>
</dbReference>
<dbReference type="SUPFAM" id="SSF56219">
    <property type="entry name" value="DNase I-like"/>
    <property type="match status" value="1"/>
</dbReference>
<dbReference type="OrthoDB" id="1742140at2759"/>
<evidence type="ECO:0000313" key="2">
    <source>
        <dbReference type="EMBL" id="KAG2284632.1"/>
    </source>
</evidence>
<evidence type="ECO:0000259" key="1">
    <source>
        <dbReference type="Pfam" id="PF03372"/>
    </source>
</evidence>
<dbReference type="InterPro" id="IPR005135">
    <property type="entry name" value="Endo/exonuclease/phosphatase"/>
</dbReference>
<gene>
    <name evidence="2" type="ORF">Bca52824_055852</name>
</gene>
<reference evidence="2 3" key="1">
    <citation type="submission" date="2020-02" db="EMBL/GenBank/DDBJ databases">
        <authorList>
            <person name="Ma Q."/>
            <person name="Huang Y."/>
            <person name="Song X."/>
            <person name="Pei D."/>
        </authorList>
    </citation>
    <scope>NUCLEOTIDE SEQUENCE [LARGE SCALE GENOMIC DNA]</scope>
    <source>
        <strain evidence="2">Sxm20200214</strain>
        <tissue evidence="2">Leaf</tissue>
    </source>
</reference>
<dbReference type="Proteomes" id="UP000886595">
    <property type="component" value="Unassembled WGS sequence"/>
</dbReference>
<keyword evidence="3" id="KW-1185">Reference proteome</keyword>
<dbReference type="PANTHER" id="PTHR33710">
    <property type="entry name" value="BNAC02G09200D PROTEIN"/>
    <property type="match status" value="1"/>
</dbReference>
<feature type="domain" description="Endonuclease/exonuclease/phosphatase" evidence="1">
    <location>
        <begin position="8"/>
        <end position="201"/>
    </location>
</feature>
<dbReference type="Gene3D" id="3.60.10.10">
    <property type="entry name" value="Endonuclease/exonuclease/phosphatase"/>
    <property type="match status" value="1"/>
</dbReference>
<dbReference type="EMBL" id="JAAMPC010000011">
    <property type="protein sequence ID" value="KAG2284632.1"/>
    <property type="molecule type" value="Genomic_DNA"/>
</dbReference>
<organism evidence="2 3">
    <name type="scientific">Brassica carinata</name>
    <name type="common">Ethiopian mustard</name>
    <name type="synonym">Abyssinian cabbage</name>
    <dbReference type="NCBI Taxonomy" id="52824"/>
    <lineage>
        <taxon>Eukaryota</taxon>
        <taxon>Viridiplantae</taxon>
        <taxon>Streptophyta</taxon>
        <taxon>Embryophyta</taxon>
        <taxon>Tracheophyta</taxon>
        <taxon>Spermatophyta</taxon>
        <taxon>Magnoliopsida</taxon>
        <taxon>eudicotyledons</taxon>
        <taxon>Gunneridae</taxon>
        <taxon>Pentapetalae</taxon>
        <taxon>rosids</taxon>
        <taxon>malvids</taxon>
        <taxon>Brassicales</taxon>
        <taxon>Brassicaceae</taxon>
        <taxon>Brassiceae</taxon>
        <taxon>Brassica</taxon>
    </lineage>
</organism>
<protein>
    <recommendedName>
        <fullName evidence="1">Endonuclease/exonuclease/phosphatase domain-containing protein</fullName>
    </recommendedName>
</protein>
<sequence>MSENIFFWNVRGINDSTKHSDFRRWISTHHISIGALLETHIKEPYLSHVLSSLCPAWSFCSNHSSDPNGRIIMIWKQPATVTTLHQSRNDLLIELIEIQASLSLESNPWLLRGDFNEITHPEEHSSPAASQISCPMIEFNTCLNQLEVCDLRYHGEKFTWSNKQPDSPIAKKLDRALINEHWLNTYPRSLAKFLAPEFSDHTPCCIELDCPTPLAGSKPFKFFNYLTLHPDFLTLVEEAWTCTENENHSLSLLSVKQKELKRVLKQLNKDNFSDIQKRVLEANSLFTDAHVLSLRQPTSDHFATEKELHEKLLFLKKVEEEYYKQLSRINWLKCGDSNTSYFHKVAKARKAFNAIIILISTTGIEATSPQDIGNLAVAHFLSILGPPTPQTTPVMIDSVAGMIRTNRLSCSPEQAQVSLGCLPLKT</sequence>
<proteinExistence type="predicted"/>
<dbReference type="InterPro" id="IPR036691">
    <property type="entry name" value="Endo/exonu/phosph_ase_sf"/>
</dbReference>
<evidence type="ECO:0000313" key="3">
    <source>
        <dbReference type="Proteomes" id="UP000886595"/>
    </source>
</evidence>
<dbReference type="AlphaFoldDB" id="A0A8X7RAT1"/>